<name>A0A9W3A5X5_BIOGL</name>
<evidence type="ECO:0000313" key="7">
    <source>
        <dbReference type="RefSeq" id="XP_055882601.1"/>
    </source>
</evidence>
<evidence type="ECO:0000313" key="3">
    <source>
        <dbReference type="RefSeq" id="XP_055882596.1"/>
    </source>
</evidence>
<protein>
    <submittedName>
        <fullName evidence="3 4">Uncharacterized protein LOC106076326 isoform X1</fullName>
    </submittedName>
</protein>
<dbReference type="RefSeq" id="XP_055882596.1">
    <property type="nucleotide sequence ID" value="XM_056026621.1"/>
</dbReference>
<organism evidence="2 5">
    <name type="scientific">Biomphalaria glabrata</name>
    <name type="common">Bloodfluke planorb</name>
    <name type="synonym">Freshwater snail</name>
    <dbReference type="NCBI Taxonomy" id="6526"/>
    <lineage>
        <taxon>Eukaryota</taxon>
        <taxon>Metazoa</taxon>
        <taxon>Spiralia</taxon>
        <taxon>Lophotrochozoa</taxon>
        <taxon>Mollusca</taxon>
        <taxon>Gastropoda</taxon>
        <taxon>Heterobranchia</taxon>
        <taxon>Euthyneura</taxon>
        <taxon>Panpulmonata</taxon>
        <taxon>Hygrophila</taxon>
        <taxon>Lymnaeoidea</taxon>
        <taxon>Planorbidae</taxon>
        <taxon>Biomphalaria</taxon>
    </lineage>
</organism>
<feature type="chain" id="PRO_5044702739" evidence="1">
    <location>
        <begin position="19"/>
        <end position="199"/>
    </location>
</feature>
<accession>A0A9W3A5X5</accession>
<evidence type="ECO:0000313" key="5">
    <source>
        <dbReference type="RefSeq" id="XP_055882599.1"/>
    </source>
</evidence>
<gene>
    <name evidence="3 4 5 6 7 8" type="primary">LOC106076326</name>
</gene>
<evidence type="ECO:0000313" key="8">
    <source>
        <dbReference type="RefSeq" id="XP_055882602.1"/>
    </source>
</evidence>
<reference evidence="3 4" key="1">
    <citation type="submission" date="2025-04" db="UniProtKB">
        <authorList>
            <consortium name="RefSeq"/>
        </authorList>
    </citation>
    <scope>IDENTIFICATION</scope>
</reference>
<dbReference type="RefSeq" id="XP_055882601.1">
    <property type="nucleotide sequence ID" value="XM_056026626.1"/>
</dbReference>
<dbReference type="RefSeq" id="XP_055882599.1">
    <property type="nucleotide sequence ID" value="XM_056026624.1"/>
</dbReference>
<dbReference type="AlphaFoldDB" id="A0A9W3A5X5"/>
<dbReference type="RefSeq" id="XP_055882602.1">
    <property type="nucleotide sequence ID" value="XM_056026627.1"/>
</dbReference>
<feature type="signal peptide" evidence="1">
    <location>
        <begin position="1"/>
        <end position="18"/>
    </location>
</feature>
<evidence type="ECO:0000313" key="4">
    <source>
        <dbReference type="RefSeq" id="XP_055882598.1"/>
    </source>
</evidence>
<evidence type="ECO:0000256" key="1">
    <source>
        <dbReference type="SAM" id="SignalP"/>
    </source>
</evidence>
<dbReference type="GeneID" id="106076326"/>
<proteinExistence type="predicted"/>
<keyword evidence="2" id="KW-1185">Reference proteome</keyword>
<keyword evidence="1" id="KW-0732">Signal</keyword>
<sequence>MELKYPLILTLFIVSVKSDCESIINFCERDRLNRPGLTCMYVKEGVDCIVNKGCDLKTYDKIKNFTESWTKILKERNCSISLKELMWIKECSDCSQHCFDFIKDDITFLSPYTAEQSINDENFCQNFVSFEKCISAEGCYIRDITFPEIPSEIWNKQFRAQKCTFTLEELEKGNGNTVLRASYKYLVVLVTMIGTVVFW</sequence>
<evidence type="ECO:0000313" key="2">
    <source>
        <dbReference type="Proteomes" id="UP001165740"/>
    </source>
</evidence>
<dbReference type="Proteomes" id="UP001165740">
    <property type="component" value="Chromosome 4"/>
</dbReference>
<dbReference type="RefSeq" id="XP_055882600.1">
    <property type="nucleotide sequence ID" value="XM_056026625.1"/>
</dbReference>
<dbReference type="RefSeq" id="XP_055882598.1">
    <property type="nucleotide sequence ID" value="XM_056026623.1"/>
</dbReference>
<evidence type="ECO:0000313" key="6">
    <source>
        <dbReference type="RefSeq" id="XP_055882600.1"/>
    </source>
</evidence>